<comment type="subcellular location">
    <subcellularLocation>
        <location evidence="1">Nucleus inner membrane</location>
        <topology evidence="1">Multi-pass membrane protein</topology>
    </subcellularLocation>
</comment>
<evidence type="ECO:0000313" key="14">
    <source>
        <dbReference type="Proteomes" id="UP001286313"/>
    </source>
</evidence>
<dbReference type="GO" id="GO:0050613">
    <property type="term" value="F:Delta14-sterol reductase activity"/>
    <property type="evidence" value="ECO:0007669"/>
    <property type="project" value="TreeGrafter"/>
</dbReference>
<dbReference type="GO" id="GO:0006695">
    <property type="term" value="P:cholesterol biosynthetic process"/>
    <property type="evidence" value="ECO:0007669"/>
    <property type="project" value="TreeGrafter"/>
</dbReference>
<keyword evidence="7 11" id="KW-0472">Membrane</keyword>
<protein>
    <recommendedName>
        <fullName evidence="12">Lamin-B receptor of TUDOR domain-containing protein</fullName>
    </recommendedName>
</protein>
<feature type="transmembrane region" description="Helical" evidence="11">
    <location>
        <begin position="321"/>
        <end position="339"/>
    </location>
</feature>
<proteinExistence type="inferred from homology"/>
<feature type="transmembrane region" description="Helical" evidence="11">
    <location>
        <begin position="236"/>
        <end position="256"/>
    </location>
</feature>
<keyword evidence="5 11" id="KW-1133">Transmembrane helix</keyword>
<dbReference type="PANTHER" id="PTHR21257">
    <property type="entry name" value="DELTA(14)-STEROL REDUCTASE"/>
    <property type="match status" value="1"/>
</dbReference>
<feature type="domain" description="Lamin-B receptor of TUDOR" evidence="12">
    <location>
        <begin position="32"/>
        <end position="82"/>
    </location>
</feature>
<keyword evidence="6" id="KW-0238">DNA-binding</keyword>
<feature type="region of interest" description="Disordered" evidence="10">
    <location>
        <begin position="86"/>
        <end position="121"/>
    </location>
</feature>
<dbReference type="GO" id="GO:0003677">
    <property type="term" value="F:DNA binding"/>
    <property type="evidence" value="ECO:0007669"/>
    <property type="project" value="UniProtKB-KW"/>
</dbReference>
<evidence type="ECO:0000256" key="8">
    <source>
        <dbReference type="ARBA" id="ARBA00023170"/>
    </source>
</evidence>
<accession>A0AAE1FH84</accession>
<feature type="transmembrane region" description="Helical" evidence="11">
    <location>
        <begin position="439"/>
        <end position="458"/>
    </location>
</feature>
<evidence type="ECO:0000256" key="9">
    <source>
        <dbReference type="ARBA" id="ARBA00023242"/>
    </source>
</evidence>
<evidence type="ECO:0000256" key="5">
    <source>
        <dbReference type="ARBA" id="ARBA00022989"/>
    </source>
</evidence>
<feature type="transmembrane region" description="Helical" evidence="11">
    <location>
        <begin position="473"/>
        <end position="492"/>
    </location>
</feature>
<dbReference type="GO" id="GO:0005789">
    <property type="term" value="C:endoplasmic reticulum membrane"/>
    <property type="evidence" value="ECO:0007669"/>
    <property type="project" value="TreeGrafter"/>
</dbReference>
<feature type="transmembrane region" description="Helical" evidence="11">
    <location>
        <begin position="409"/>
        <end position="427"/>
    </location>
</feature>
<dbReference type="Proteomes" id="UP001286313">
    <property type="component" value="Unassembled WGS sequence"/>
</dbReference>
<dbReference type="InterPro" id="IPR019023">
    <property type="entry name" value="Lamin-B_rcpt_of_tudor"/>
</dbReference>
<dbReference type="AlphaFoldDB" id="A0AAE1FH84"/>
<gene>
    <name evidence="13" type="ORF">Pcinc_021841</name>
</gene>
<evidence type="ECO:0000256" key="1">
    <source>
        <dbReference type="ARBA" id="ARBA00004473"/>
    </source>
</evidence>
<evidence type="ECO:0000256" key="4">
    <source>
        <dbReference type="ARBA" id="ARBA00022692"/>
    </source>
</evidence>
<evidence type="ECO:0000256" key="6">
    <source>
        <dbReference type="ARBA" id="ARBA00023125"/>
    </source>
</evidence>
<comment type="caution">
    <text evidence="13">The sequence shown here is derived from an EMBL/GenBank/DDBJ whole genome shotgun (WGS) entry which is preliminary data.</text>
</comment>
<name>A0AAE1FH84_PETCI</name>
<feature type="region of interest" description="Disordered" evidence="10">
    <location>
        <begin position="148"/>
        <end position="194"/>
    </location>
</feature>
<dbReference type="Gene3D" id="2.30.30.140">
    <property type="match status" value="1"/>
</dbReference>
<sequence>MKRRGSDQDVEGRAPHINSYWCFLRKIRPIMKKFNVKDKVMARWPGSSLWFEGTVVDFNDIEYQVRFTDEGKSEFVVKHRDVKSRADFQARKRSKSRGRSRSRGRTGRQSPGRTNKYYKEPEIVKEKVIQAPTEQLTKQLDSEPLILNTTTQTPDGAPRSRVISTDNMAPRTSTPMRQSPHLSASKDKNDIDGQVNNVKPVTETVVAAPSLGSRVCGLTCRVGSGIKAIIRAFVPAWATIKTVPLIIVMMMMPIILNESCTKKKCTVMEFPSIPRTLQYYYDPLAMGIIGAFLAVQIILYFIPLGRVVKPPNGATVRCNGWIAVVLSLASLPLLMYMDYSVLVVYSKYRQLLTTSLELMVLITLVGYIRGAYIPNDAKNPTGNSGLFLPDLFSGREVAPAIKRLDVKFFSFRVTCIAWMMINVIIIVKDLQGNPGQYSPTLLMACLLQIFYAADWVWFEETYFTTFEYTRTGYGLLLTIGYAATIFTLPIFTRLILNHRTELEWYYLSLIAVVNLIGYTITRAANSQKHAFRSTPSAPALAHLESLPTSAGTRLLVSGWWGRMRHPNYTGDMLVFISWALLCGFKYALPWVMVALDMFFLVGRTFEVEAACRRKYGASWESYTTRVRYRLIPRVF</sequence>
<dbReference type="SUPFAM" id="SSF63748">
    <property type="entry name" value="Tudor/PWWP/MBT"/>
    <property type="match status" value="1"/>
</dbReference>
<dbReference type="PANTHER" id="PTHR21257:SF55">
    <property type="entry name" value="DELTA(14)-STEROL REDUCTASE LBR"/>
    <property type="match status" value="1"/>
</dbReference>
<feature type="compositionally biased region" description="Polar residues" evidence="10">
    <location>
        <begin position="162"/>
        <end position="182"/>
    </location>
</feature>
<evidence type="ECO:0000256" key="3">
    <source>
        <dbReference type="ARBA" id="ARBA00022553"/>
    </source>
</evidence>
<organism evidence="13 14">
    <name type="scientific">Petrolisthes cinctipes</name>
    <name type="common">Flat porcelain crab</name>
    <dbReference type="NCBI Taxonomy" id="88211"/>
    <lineage>
        <taxon>Eukaryota</taxon>
        <taxon>Metazoa</taxon>
        <taxon>Ecdysozoa</taxon>
        <taxon>Arthropoda</taxon>
        <taxon>Crustacea</taxon>
        <taxon>Multicrustacea</taxon>
        <taxon>Malacostraca</taxon>
        <taxon>Eumalacostraca</taxon>
        <taxon>Eucarida</taxon>
        <taxon>Decapoda</taxon>
        <taxon>Pleocyemata</taxon>
        <taxon>Anomura</taxon>
        <taxon>Galatheoidea</taxon>
        <taxon>Porcellanidae</taxon>
        <taxon>Petrolisthes</taxon>
    </lineage>
</organism>
<evidence type="ECO:0000259" key="12">
    <source>
        <dbReference type="Pfam" id="PF09465"/>
    </source>
</evidence>
<evidence type="ECO:0000313" key="13">
    <source>
        <dbReference type="EMBL" id="KAK3873122.1"/>
    </source>
</evidence>
<evidence type="ECO:0000256" key="11">
    <source>
        <dbReference type="SAM" id="Phobius"/>
    </source>
</evidence>
<feature type="transmembrane region" description="Helical" evidence="11">
    <location>
        <begin position="351"/>
        <end position="372"/>
    </location>
</feature>
<dbReference type="InterPro" id="IPR001171">
    <property type="entry name" value="ERG24_DHCR-like"/>
</dbReference>
<comment type="similarity">
    <text evidence="2">Belongs to the ERG4/ERG24 family.</text>
</comment>
<keyword evidence="14" id="KW-1185">Reference proteome</keyword>
<keyword evidence="3" id="KW-0597">Phosphoprotein</keyword>
<dbReference type="Pfam" id="PF09465">
    <property type="entry name" value="LBR_tudor"/>
    <property type="match status" value="1"/>
</dbReference>
<feature type="compositionally biased region" description="Basic residues" evidence="10">
    <location>
        <begin position="91"/>
        <end position="106"/>
    </location>
</feature>
<feature type="transmembrane region" description="Helical" evidence="11">
    <location>
        <begin position="504"/>
        <end position="521"/>
    </location>
</feature>
<dbReference type="Pfam" id="PF01222">
    <property type="entry name" value="ERG4_ERG24"/>
    <property type="match status" value="1"/>
</dbReference>
<keyword evidence="4 11" id="KW-0812">Transmembrane</keyword>
<feature type="transmembrane region" description="Helical" evidence="11">
    <location>
        <begin position="277"/>
        <end position="301"/>
    </location>
</feature>
<evidence type="ECO:0000256" key="7">
    <source>
        <dbReference type="ARBA" id="ARBA00023136"/>
    </source>
</evidence>
<evidence type="ECO:0000256" key="2">
    <source>
        <dbReference type="ARBA" id="ARBA00005402"/>
    </source>
</evidence>
<dbReference type="EMBL" id="JAWQEG010002261">
    <property type="protein sequence ID" value="KAK3873122.1"/>
    <property type="molecule type" value="Genomic_DNA"/>
</dbReference>
<keyword evidence="9" id="KW-0539">Nucleus</keyword>
<evidence type="ECO:0000256" key="10">
    <source>
        <dbReference type="SAM" id="MobiDB-lite"/>
    </source>
</evidence>
<keyword evidence="8" id="KW-0675">Receptor</keyword>
<dbReference type="GO" id="GO:0005637">
    <property type="term" value="C:nuclear inner membrane"/>
    <property type="evidence" value="ECO:0007669"/>
    <property type="project" value="UniProtKB-SubCell"/>
</dbReference>
<reference evidence="13" key="1">
    <citation type="submission" date="2023-10" db="EMBL/GenBank/DDBJ databases">
        <title>Genome assemblies of two species of porcelain crab, Petrolisthes cinctipes and Petrolisthes manimaculis (Anomura: Porcellanidae).</title>
        <authorList>
            <person name="Angst P."/>
        </authorList>
    </citation>
    <scope>NUCLEOTIDE SEQUENCE</scope>
    <source>
        <strain evidence="13">PB745_01</strain>
        <tissue evidence="13">Gill</tissue>
    </source>
</reference>
<dbReference type="Gene3D" id="1.20.120.1630">
    <property type="match status" value="1"/>
</dbReference>
<feature type="transmembrane region" description="Helical" evidence="11">
    <location>
        <begin position="572"/>
        <end position="595"/>
    </location>
</feature>